<sequence precursor="true">MHRFLISLTAAFAAALLAPTAGHTAAPNIVLIVADDLGWNDVGYHGGRVRTPRIDQLAFEGVELDRFYVCPVCSPTRSGLMTGRYPNRFGLHNDVIPPWRDFGLATDEQCLPQLLAAAGYDRRACIGKWHLGHSRRSYHPLSRGFTDFYGHLNGAIDYFTHLREGELDWHRGFDACRDEGYSTTLLADEAVRFIEASSSEKPYFVYLPFNAPHSPLQAEEDQLARFGFDPGKPRFGRNNNREGFGEQGRGNTKRQTYRAMVAALDESIGRVLDAVEATGDADNTLVWFLSDNGGTPQHGGNNKPLRGAKGSVWEGGVRVPSVIRWPAAIEGGRQFESLAAYVDVLPTLLAATGGGPTPKNEIDGANLLPMLADQAPAGQRSLYLGRRAVVTREWKLKGDELFHVSVDPNETADVAADHPEVVKELREDLARYEALTSDMQNLPYGAGHEGFVAPKNWNIERE</sequence>
<dbReference type="EMBL" id="SJPO01000001">
    <property type="protein sequence ID" value="TWT85506.1"/>
    <property type="molecule type" value="Genomic_DNA"/>
</dbReference>
<dbReference type="InterPro" id="IPR017850">
    <property type="entry name" value="Alkaline_phosphatase_core_sf"/>
</dbReference>
<evidence type="ECO:0000313" key="8">
    <source>
        <dbReference type="EMBL" id="TWT85506.1"/>
    </source>
</evidence>
<dbReference type="Pfam" id="PF00884">
    <property type="entry name" value="Sulfatase"/>
    <property type="match status" value="1"/>
</dbReference>
<keyword evidence="9" id="KW-1185">Reference proteome</keyword>
<proteinExistence type="inferred from homology"/>
<evidence type="ECO:0000256" key="4">
    <source>
        <dbReference type="ARBA" id="ARBA00022837"/>
    </source>
</evidence>
<keyword evidence="2" id="KW-0479">Metal-binding</keyword>
<dbReference type="Proteomes" id="UP000318478">
    <property type="component" value="Unassembled WGS sequence"/>
</dbReference>
<dbReference type="PANTHER" id="PTHR10342:SF274">
    <property type="entry name" value="ARYLSULFATASE B"/>
    <property type="match status" value="1"/>
</dbReference>
<evidence type="ECO:0000256" key="2">
    <source>
        <dbReference type="ARBA" id="ARBA00022723"/>
    </source>
</evidence>
<dbReference type="AlphaFoldDB" id="A0A5C5ZEC4"/>
<dbReference type="GO" id="GO:0004065">
    <property type="term" value="F:arylsulfatase activity"/>
    <property type="evidence" value="ECO:0007669"/>
    <property type="project" value="UniProtKB-EC"/>
</dbReference>
<dbReference type="GO" id="GO:0046872">
    <property type="term" value="F:metal ion binding"/>
    <property type="evidence" value="ECO:0007669"/>
    <property type="project" value="UniProtKB-KW"/>
</dbReference>
<evidence type="ECO:0000313" key="9">
    <source>
        <dbReference type="Proteomes" id="UP000318478"/>
    </source>
</evidence>
<dbReference type="InterPro" id="IPR047115">
    <property type="entry name" value="ARSB"/>
</dbReference>
<feature type="domain" description="Sulfatase N-terminal" evidence="7">
    <location>
        <begin position="27"/>
        <end position="353"/>
    </location>
</feature>
<gene>
    <name evidence="8" type="primary">atsA_3</name>
    <name evidence="8" type="ORF">Pla123a_03130</name>
</gene>
<feature type="chain" id="PRO_5022849354" evidence="6">
    <location>
        <begin position="26"/>
        <end position="462"/>
    </location>
</feature>
<comment type="similarity">
    <text evidence="1">Belongs to the sulfatase family.</text>
</comment>
<keyword evidence="4" id="KW-0106">Calcium</keyword>
<reference evidence="8 9" key="1">
    <citation type="submission" date="2019-02" db="EMBL/GenBank/DDBJ databases">
        <title>Deep-cultivation of Planctomycetes and their phenomic and genomic characterization uncovers novel biology.</title>
        <authorList>
            <person name="Wiegand S."/>
            <person name="Jogler M."/>
            <person name="Boedeker C."/>
            <person name="Pinto D."/>
            <person name="Vollmers J."/>
            <person name="Rivas-Marin E."/>
            <person name="Kohn T."/>
            <person name="Peeters S.H."/>
            <person name="Heuer A."/>
            <person name="Rast P."/>
            <person name="Oberbeckmann S."/>
            <person name="Bunk B."/>
            <person name="Jeske O."/>
            <person name="Meyerdierks A."/>
            <person name="Storesund J.E."/>
            <person name="Kallscheuer N."/>
            <person name="Luecker S."/>
            <person name="Lage O.M."/>
            <person name="Pohl T."/>
            <person name="Merkel B.J."/>
            <person name="Hornburger P."/>
            <person name="Mueller R.-W."/>
            <person name="Bruemmer F."/>
            <person name="Labrenz M."/>
            <person name="Spormann A.M."/>
            <person name="Op Den Camp H."/>
            <person name="Overmann J."/>
            <person name="Amann R."/>
            <person name="Jetten M.S.M."/>
            <person name="Mascher T."/>
            <person name="Medema M.H."/>
            <person name="Devos D.P."/>
            <person name="Kaster A.-K."/>
            <person name="Ovreas L."/>
            <person name="Rohde M."/>
            <person name="Galperin M.Y."/>
            <person name="Jogler C."/>
        </authorList>
    </citation>
    <scope>NUCLEOTIDE SEQUENCE [LARGE SCALE GENOMIC DNA]</scope>
    <source>
        <strain evidence="8 9">Pla123a</strain>
    </source>
</reference>
<dbReference type="EC" id="3.1.6.1" evidence="8"/>
<dbReference type="InterPro" id="IPR000917">
    <property type="entry name" value="Sulfatase_N"/>
</dbReference>
<evidence type="ECO:0000256" key="3">
    <source>
        <dbReference type="ARBA" id="ARBA00022801"/>
    </source>
</evidence>
<accession>A0A5C5ZEC4</accession>
<dbReference type="OrthoDB" id="9783154at2"/>
<dbReference type="PANTHER" id="PTHR10342">
    <property type="entry name" value="ARYLSULFATASE"/>
    <property type="match status" value="1"/>
</dbReference>
<keyword evidence="3 8" id="KW-0378">Hydrolase</keyword>
<protein>
    <submittedName>
        <fullName evidence="8">Arylsulfatase</fullName>
        <ecNumber evidence="8">3.1.6.1</ecNumber>
    </submittedName>
</protein>
<evidence type="ECO:0000259" key="7">
    <source>
        <dbReference type="Pfam" id="PF00884"/>
    </source>
</evidence>
<dbReference type="RefSeq" id="WP_146583766.1">
    <property type="nucleotide sequence ID" value="NZ_SJPO01000001.1"/>
</dbReference>
<comment type="caution">
    <text evidence="8">The sequence shown here is derived from an EMBL/GenBank/DDBJ whole genome shotgun (WGS) entry which is preliminary data.</text>
</comment>
<dbReference type="SUPFAM" id="SSF53649">
    <property type="entry name" value="Alkaline phosphatase-like"/>
    <property type="match status" value="1"/>
</dbReference>
<feature type="signal peptide" evidence="6">
    <location>
        <begin position="1"/>
        <end position="25"/>
    </location>
</feature>
<evidence type="ECO:0000256" key="5">
    <source>
        <dbReference type="ARBA" id="ARBA00023180"/>
    </source>
</evidence>
<keyword evidence="6" id="KW-0732">Signal</keyword>
<name>A0A5C5ZEC4_9BACT</name>
<evidence type="ECO:0000256" key="1">
    <source>
        <dbReference type="ARBA" id="ARBA00008779"/>
    </source>
</evidence>
<dbReference type="Gene3D" id="3.40.720.10">
    <property type="entry name" value="Alkaline Phosphatase, subunit A"/>
    <property type="match status" value="1"/>
</dbReference>
<dbReference type="CDD" id="cd16029">
    <property type="entry name" value="4-S"/>
    <property type="match status" value="1"/>
</dbReference>
<keyword evidence="5" id="KW-0325">Glycoprotein</keyword>
<dbReference type="PROSITE" id="PS00523">
    <property type="entry name" value="SULFATASE_1"/>
    <property type="match status" value="1"/>
</dbReference>
<dbReference type="InterPro" id="IPR024607">
    <property type="entry name" value="Sulfatase_CS"/>
</dbReference>
<organism evidence="8 9">
    <name type="scientific">Posidoniimonas polymericola</name>
    <dbReference type="NCBI Taxonomy" id="2528002"/>
    <lineage>
        <taxon>Bacteria</taxon>
        <taxon>Pseudomonadati</taxon>
        <taxon>Planctomycetota</taxon>
        <taxon>Planctomycetia</taxon>
        <taxon>Pirellulales</taxon>
        <taxon>Lacipirellulaceae</taxon>
        <taxon>Posidoniimonas</taxon>
    </lineage>
</organism>
<evidence type="ECO:0000256" key="6">
    <source>
        <dbReference type="SAM" id="SignalP"/>
    </source>
</evidence>